<sequence length="99" mass="11478">MDPRGPEAEPDELHNRWGALFKDDEEDEDYAPSKCSSYRLSDACPETPIPLIYRHNTRVMRERLAFSVSRTRTSVVDRIKSILAFMDSIDTNLPMHLRP</sequence>
<protein>
    <submittedName>
        <fullName evidence="1">Uncharacterized protein</fullName>
    </submittedName>
</protein>
<name>A0A4Q9MB53_9APHY</name>
<evidence type="ECO:0000313" key="1">
    <source>
        <dbReference type="EMBL" id="TBU24445.1"/>
    </source>
</evidence>
<dbReference type="EMBL" id="ML143392">
    <property type="protein sequence ID" value="TBU33277.1"/>
    <property type="molecule type" value="Genomic_DNA"/>
</dbReference>
<accession>A0A4Q9MB53</accession>
<dbReference type="Proteomes" id="UP000292957">
    <property type="component" value="Unassembled WGS sequence"/>
</dbReference>
<evidence type="ECO:0000313" key="2">
    <source>
        <dbReference type="EMBL" id="TBU33277.1"/>
    </source>
</evidence>
<gene>
    <name evidence="2" type="ORF">BD311DRAFT_785352</name>
    <name evidence="1" type="ORF">BD311DRAFT_790995</name>
</gene>
<proteinExistence type="predicted"/>
<dbReference type="OrthoDB" id="3203379at2759"/>
<dbReference type="AlphaFoldDB" id="A0A4Q9MB53"/>
<organism evidence="1">
    <name type="scientific">Dichomitus squalens</name>
    <dbReference type="NCBI Taxonomy" id="114155"/>
    <lineage>
        <taxon>Eukaryota</taxon>
        <taxon>Fungi</taxon>
        <taxon>Dikarya</taxon>
        <taxon>Basidiomycota</taxon>
        <taxon>Agaricomycotina</taxon>
        <taxon>Agaricomycetes</taxon>
        <taxon>Polyporales</taxon>
        <taxon>Polyporaceae</taxon>
        <taxon>Dichomitus</taxon>
    </lineage>
</organism>
<reference evidence="1" key="1">
    <citation type="submission" date="2019-01" db="EMBL/GenBank/DDBJ databases">
        <title>Draft genome sequences of three monokaryotic isolates of the white-rot basidiomycete fungus Dichomitus squalens.</title>
        <authorList>
            <consortium name="DOE Joint Genome Institute"/>
            <person name="Lopez S.C."/>
            <person name="Andreopoulos B."/>
            <person name="Pangilinan J."/>
            <person name="Lipzen A."/>
            <person name="Riley R."/>
            <person name="Ahrendt S."/>
            <person name="Ng V."/>
            <person name="Barry K."/>
            <person name="Daum C."/>
            <person name="Grigoriev I.V."/>
            <person name="Hilden K.S."/>
            <person name="Makela M.R."/>
            <person name="de Vries R.P."/>
        </authorList>
    </citation>
    <scope>NUCLEOTIDE SEQUENCE [LARGE SCALE GENOMIC DNA]</scope>
    <source>
        <strain evidence="1">OM18370.1</strain>
    </source>
</reference>
<dbReference type="EMBL" id="ML143479">
    <property type="protein sequence ID" value="TBU24445.1"/>
    <property type="molecule type" value="Genomic_DNA"/>
</dbReference>